<evidence type="ECO:0008006" key="3">
    <source>
        <dbReference type="Google" id="ProtNLM"/>
    </source>
</evidence>
<dbReference type="AlphaFoldDB" id="A0A4Y9VMU0"/>
<dbReference type="EMBL" id="PQVH01000016">
    <property type="protein sequence ID" value="TFW69681.1"/>
    <property type="molecule type" value="Genomic_DNA"/>
</dbReference>
<organism evidence="1 2">
    <name type="scientific">Methylotenera oryzisoli</name>
    <dbReference type="NCBI Taxonomy" id="2080758"/>
    <lineage>
        <taxon>Bacteria</taxon>
        <taxon>Pseudomonadati</taxon>
        <taxon>Pseudomonadota</taxon>
        <taxon>Betaproteobacteria</taxon>
        <taxon>Nitrosomonadales</taxon>
        <taxon>Methylophilaceae</taxon>
        <taxon>Methylotenera</taxon>
    </lineage>
</organism>
<sequence>MTKYHIFGDESIAGNIIVYALVIAPVESIEQVEFALSKIKEEFGGSSSSRIHCKELLHKDARKYTDWAHLSNEKAWELVLSVKDNLANLGLLTRVGYVERSDLSPYIHGVGGIDEMNLTNEKQLIPFAFYTATAQVAMDAEYAGVCKLWIDPNKDMVNWFNARAQVGRLLHLNHLDLSRRSIDTVMTPENLVSKEKPLLLDLADILAYTSSKVLSGASKVTKYKSDRSAELVYKTMNPQVAKFRQANSEEAIEGLLEKFSINIKR</sequence>
<proteinExistence type="predicted"/>
<dbReference type="RefSeq" id="WP_135279048.1">
    <property type="nucleotide sequence ID" value="NZ_PQVH01000016.1"/>
</dbReference>
<protein>
    <recommendedName>
        <fullName evidence="3">DUF3800 domain-containing protein</fullName>
    </recommendedName>
</protein>
<name>A0A4Y9VMU0_9PROT</name>
<keyword evidence="2" id="KW-1185">Reference proteome</keyword>
<evidence type="ECO:0000313" key="1">
    <source>
        <dbReference type="EMBL" id="TFW69681.1"/>
    </source>
</evidence>
<accession>A0A4Y9VMU0</accession>
<evidence type="ECO:0000313" key="2">
    <source>
        <dbReference type="Proteomes" id="UP000297706"/>
    </source>
</evidence>
<gene>
    <name evidence="1" type="ORF">C3Y98_12680</name>
</gene>
<dbReference type="Proteomes" id="UP000297706">
    <property type="component" value="Unassembled WGS sequence"/>
</dbReference>
<comment type="caution">
    <text evidence="1">The sequence shown here is derived from an EMBL/GenBank/DDBJ whole genome shotgun (WGS) entry which is preliminary data.</text>
</comment>
<reference evidence="1 2" key="1">
    <citation type="submission" date="2018-02" db="EMBL/GenBank/DDBJ databases">
        <title>A novel lanthanide dependent methylotroph, Methylotenera sp. La3113.</title>
        <authorList>
            <person name="Lv H."/>
            <person name="Tani A."/>
        </authorList>
    </citation>
    <scope>NUCLEOTIDE SEQUENCE [LARGE SCALE GENOMIC DNA]</scope>
    <source>
        <strain evidence="1 2">La3113</strain>
    </source>
</reference>